<keyword evidence="6" id="KW-0503">Monooxygenase</keyword>
<dbReference type="Proteomes" id="UP000178953">
    <property type="component" value="Unassembled WGS sequence"/>
</dbReference>
<dbReference type="Pfam" id="PF01494">
    <property type="entry name" value="FAD_binding_3"/>
    <property type="match status" value="2"/>
</dbReference>
<feature type="domain" description="FAD-binding" evidence="5">
    <location>
        <begin position="267"/>
        <end position="333"/>
    </location>
</feature>
<sequence length="383" mass="40114">MGARILVVGAGIAGLAVGVALQRAGHDVTVLEERTDTSAGTGISIWPNALAALDAIGVGGEVRASGGRVTAGAMRWSDGRWLRTPDGERLVTALGEPLVVVRRSALLAVLAAALEPGTVQSGGSAADVATTPGGARVTLADGTALDADAVVGADGVGSVVARRLNGPLRRHYTGYTAWRGVARVRIDERLAGETLGAGTQFGHVPLDDEHTYWFGTQRRPEGTSSPGGEAHHLRLRYGGWPEPIPALLAATDDGDLLRSDLYDRDEARTWAQGPLVLLGDAAHPMRPHLGQGGCQGIEDAAVLAHCVAGAADLPSAFHRFARARRPRVRAVAREARWIGQVVNLRPTVLGAAAVRASAWVPESVLMRHLATIASRRAFVLPDR</sequence>
<reference evidence="6 7" key="1">
    <citation type="submission" date="2016-09" db="EMBL/GenBank/DDBJ databases">
        <title>genome sequence of Mycobacterium sp. 739 SCH.</title>
        <authorList>
            <person name="Greninger A.L."/>
            <person name="Qin X."/>
            <person name="Jerome K."/>
            <person name="Vora S."/>
            <person name="Quinn K."/>
        </authorList>
    </citation>
    <scope>NUCLEOTIDE SEQUENCE [LARGE SCALE GENOMIC DNA]</scope>
    <source>
        <strain evidence="6 7">SCH</strain>
    </source>
</reference>
<dbReference type="GO" id="GO:0004497">
    <property type="term" value="F:monooxygenase activity"/>
    <property type="evidence" value="ECO:0007669"/>
    <property type="project" value="UniProtKB-KW"/>
</dbReference>
<dbReference type="EMBL" id="MCHX01000036">
    <property type="protein sequence ID" value="OFJ52669.1"/>
    <property type="molecule type" value="Genomic_DNA"/>
</dbReference>
<evidence type="ECO:0000256" key="2">
    <source>
        <dbReference type="ARBA" id="ARBA00022630"/>
    </source>
</evidence>
<dbReference type="PANTHER" id="PTHR46496:SF1">
    <property type="entry name" value="ZEAXANTHIN EPOXIDASE, CHLOROPLASTIC"/>
    <property type="match status" value="1"/>
</dbReference>
<evidence type="ECO:0000256" key="1">
    <source>
        <dbReference type="ARBA" id="ARBA00001974"/>
    </source>
</evidence>
<dbReference type="GO" id="GO:0071949">
    <property type="term" value="F:FAD binding"/>
    <property type="evidence" value="ECO:0007669"/>
    <property type="project" value="InterPro"/>
</dbReference>
<dbReference type="InterPro" id="IPR002938">
    <property type="entry name" value="FAD-bd"/>
</dbReference>
<feature type="domain" description="FAD-binding" evidence="5">
    <location>
        <begin position="5"/>
        <end position="174"/>
    </location>
</feature>
<dbReference type="PRINTS" id="PR00420">
    <property type="entry name" value="RNGMNOXGNASE"/>
</dbReference>
<dbReference type="InterPro" id="IPR036188">
    <property type="entry name" value="FAD/NAD-bd_sf"/>
</dbReference>
<name>A0A1E8Q3N4_9MYCO</name>
<proteinExistence type="predicted"/>
<evidence type="ECO:0000256" key="4">
    <source>
        <dbReference type="ARBA" id="ARBA00023002"/>
    </source>
</evidence>
<dbReference type="OrthoDB" id="4568714at2"/>
<comment type="caution">
    <text evidence="6">The sequence shown here is derived from an EMBL/GenBank/DDBJ whole genome shotgun (WGS) entry which is preliminary data.</text>
</comment>
<gene>
    <name evidence="6" type="ORF">BEL07_16345</name>
</gene>
<dbReference type="AlphaFoldDB" id="A0A1E8Q3N4"/>
<keyword evidence="4" id="KW-0560">Oxidoreductase</keyword>
<accession>A0A1E8Q3N4</accession>
<dbReference type="Gene3D" id="3.50.50.60">
    <property type="entry name" value="FAD/NAD(P)-binding domain"/>
    <property type="match status" value="1"/>
</dbReference>
<keyword evidence="2" id="KW-0285">Flavoprotein</keyword>
<evidence type="ECO:0000313" key="7">
    <source>
        <dbReference type="Proteomes" id="UP000178953"/>
    </source>
</evidence>
<evidence type="ECO:0000313" key="6">
    <source>
        <dbReference type="EMBL" id="OFJ52669.1"/>
    </source>
</evidence>
<evidence type="ECO:0000259" key="5">
    <source>
        <dbReference type="Pfam" id="PF01494"/>
    </source>
</evidence>
<organism evidence="6 7">
    <name type="scientific">Mycolicibacterium grossiae</name>
    <dbReference type="NCBI Taxonomy" id="1552759"/>
    <lineage>
        <taxon>Bacteria</taxon>
        <taxon>Bacillati</taxon>
        <taxon>Actinomycetota</taxon>
        <taxon>Actinomycetes</taxon>
        <taxon>Mycobacteriales</taxon>
        <taxon>Mycobacteriaceae</taxon>
        <taxon>Mycolicibacterium</taxon>
    </lineage>
</organism>
<dbReference type="RefSeq" id="WP_070354171.1">
    <property type="nucleotide sequence ID" value="NZ_CP043474.1"/>
</dbReference>
<evidence type="ECO:0000256" key="3">
    <source>
        <dbReference type="ARBA" id="ARBA00022827"/>
    </source>
</evidence>
<dbReference type="PANTHER" id="PTHR46496">
    <property type="match status" value="1"/>
</dbReference>
<keyword evidence="3" id="KW-0274">FAD</keyword>
<dbReference type="SUPFAM" id="SSF51905">
    <property type="entry name" value="FAD/NAD(P)-binding domain"/>
    <property type="match status" value="1"/>
</dbReference>
<protein>
    <submittedName>
        <fullName evidence="6">FAD-binding monooxygenase</fullName>
    </submittedName>
</protein>
<keyword evidence="7" id="KW-1185">Reference proteome</keyword>
<comment type="cofactor">
    <cofactor evidence="1">
        <name>FAD</name>
        <dbReference type="ChEBI" id="CHEBI:57692"/>
    </cofactor>
</comment>